<keyword evidence="1" id="KW-0472">Membrane</keyword>
<evidence type="ECO:0000313" key="3">
    <source>
        <dbReference type="EMBL" id="CAB4866847.1"/>
    </source>
</evidence>
<organism evidence="2">
    <name type="scientific">freshwater metagenome</name>
    <dbReference type="NCBI Taxonomy" id="449393"/>
    <lineage>
        <taxon>unclassified sequences</taxon>
        <taxon>metagenomes</taxon>
        <taxon>ecological metagenomes</taxon>
    </lineage>
</organism>
<protein>
    <submittedName>
        <fullName evidence="2">Unannotated protein</fullName>
    </submittedName>
</protein>
<dbReference type="EMBL" id="CAEZXZ010000090">
    <property type="protein sequence ID" value="CAB4705262.1"/>
    <property type="molecule type" value="Genomic_DNA"/>
</dbReference>
<evidence type="ECO:0000313" key="2">
    <source>
        <dbReference type="EMBL" id="CAB4705262.1"/>
    </source>
</evidence>
<sequence length="94" mass="10739">MSAIGQLLATALWIYWLLFIVRIVFDLVQAFARSWRPRGPILLVAEAIYTVTDPPLRVLRRIIPPLRLGSVQFDLAFLIVLILLQVLINFALLL</sequence>
<proteinExistence type="predicted"/>
<dbReference type="EMBL" id="CAFBLV010000059">
    <property type="protein sequence ID" value="CAB4866847.1"/>
    <property type="molecule type" value="Genomic_DNA"/>
</dbReference>
<feature type="transmembrane region" description="Helical" evidence="1">
    <location>
        <begin position="75"/>
        <end position="93"/>
    </location>
</feature>
<dbReference type="InterPro" id="IPR003425">
    <property type="entry name" value="CCB3/YggT"/>
</dbReference>
<name>A0A6J6Q3X8_9ZZZZ</name>
<evidence type="ECO:0000256" key="1">
    <source>
        <dbReference type="SAM" id="Phobius"/>
    </source>
</evidence>
<keyword evidence="1" id="KW-0812">Transmembrane</keyword>
<keyword evidence="1" id="KW-1133">Transmembrane helix</keyword>
<dbReference type="Pfam" id="PF02325">
    <property type="entry name" value="CCB3_YggT"/>
    <property type="match status" value="1"/>
</dbReference>
<gene>
    <name evidence="2" type="ORF">UFOPK2625_00711</name>
    <name evidence="3" type="ORF">UFOPK3425_00426</name>
</gene>
<dbReference type="AlphaFoldDB" id="A0A6J6Q3X8"/>
<accession>A0A6J6Q3X8</accession>
<dbReference type="GO" id="GO:0016020">
    <property type="term" value="C:membrane"/>
    <property type="evidence" value="ECO:0007669"/>
    <property type="project" value="InterPro"/>
</dbReference>
<reference evidence="2" key="1">
    <citation type="submission" date="2020-05" db="EMBL/GenBank/DDBJ databases">
        <authorList>
            <person name="Chiriac C."/>
            <person name="Salcher M."/>
            <person name="Ghai R."/>
            <person name="Kavagutti S V."/>
        </authorList>
    </citation>
    <scope>NUCLEOTIDE SEQUENCE</scope>
</reference>
<feature type="transmembrane region" description="Helical" evidence="1">
    <location>
        <begin position="12"/>
        <end position="32"/>
    </location>
</feature>